<evidence type="ECO:0000259" key="1">
    <source>
        <dbReference type="Pfam" id="PF00561"/>
    </source>
</evidence>
<dbReference type="SUPFAM" id="SSF53474">
    <property type="entry name" value="alpha/beta-Hydrolases"/>
    <property type="match status" value="1"/>
</dbReference>
<dbReference type="InterPro" id="IPR029058">
    <property type="entry name" value="AB_hydrolase_fold"/>
</dbReference>
<dbReference type="PANTHER" id="PTHR43798">
    <property type="entry name" value="MONOACYLGLYCEROL LIPASE"/>
    <property type="match status" value="1"/>
</dbReference>
<protein>
    <submittedName>
        <fullName evidence="2">Alpha/beta hydrolase</fullName>
    </submittedName>
</protein>
<dbReference type="Pfam" id="PF00561">
    <property type="entry name" value="Abhydrolase_1"/>
    <property type="match status" value="1"/>
</dbReference>
<reference evidence="2 3" key="1">
    <citation type="submission" date="2023-08" db="EMBL/GenBank/DDBJ databases">
        <title>Achromobacter seleniivolatilans sp. nov., isolated from seleniferous soil.</title>
        <authorList>
            <person name="Zhang S."/>
            <person name="Li K."/>
            <person name="Peng J."/>
            <person name="Zhao Q."/>
            <person name="Wang H."/>
            <person name="Guo Y."/>
        </authorList>
    </citation>
    <scope>NUCLEOTIDE SEQUENCE [LARGE SCALE GENOMIC DNA]</scope>
    <source>
        <strain evidence="2 3">R39</strain>
    </source>
</reference>
<organism evidence="2 3">
    <name type="scientific">Achromobacter seleniivolatilans</name>
    <dbReference type="NCBI Taxonomy" id="3047478"/>
    <lineage>
        <taxon>Bacteria</taxon>
        <taxon>Pseudomonadati</taxon>
        <taxon>Pseudomonadota</taxon>
        <taxon>Betaproteobacteria</taxon>
        <taxon>Burkholderiales</taxon>
        <taxon>Alcaligenaceae</taxon>
        <taxon>Achromobacter</taxon>
    </lineage>
</organism>
<evidence type="ECO:0000313" key="3">
    <source>
        <dbReference type="Proteomes" id="UP001234798"/>
    </source>
</evidence>
<accession>A0ABY9MAW0</accession>
<dbReference type="RefSeq" id="WP_306948383.1">
    <property type="nucleotide sequence ID" value="NZ_CP132976.1"/>
</dbReference>
<dbReference type="InterPro" id="IPR050266">
    <property type="entry name" value="AB_hydrolase_sf"/>
</dbReference>
<dbReference type="Proteomes" id="UP001234798">
    <property type="component" value="Chromosome"/>
</dbReference>
<evidence type="ECO:0000313" key="2">
    <source>
        <dbReference type="EMBL" id="WMD22937.1"/>
    </source>
</evidence>
<dbReference type="EMBL" id="CP132976">
    <property type="protein sequence ID" value="WMD22937.1"/>
    <property type="molecule type" value="Genomic_DNA"/>
</dbReference>
<dbReference type="InterPro" id="IPR000073">
    <property type="entry name" value="AB_hydrolase_1"/>
</dbReference>
<proteinExistence type="predicted"/>
<dbReference type="Gene3D" id="3.40.50.1820">
    <property type="entry name" value="alpha/beta hydrolase"/>
    <property type="match status" value="1"/>
</dbReference>
<sequence length="273" mass="28866">MFADHQIASGCVTLAAEVAGDGDPVVFLHAAICDRRMWRPQLESLGAVCKAIAYDRRGFGKTQAAPEDHSAVADLMAVINALSDGKRAILVGCSQGARVALDAALMHPARVRGLVLIAPTVAGAPEAVYTPAIKPMMTVLKDAESARDLDRVNSLKARLFLDGPLAPEGRVAGAARMQFLDMHGGVLRSPPAGKSVDDIPAFSRLGEIAMPSLVLWGEFDFPHIQDRARQTAALMGGIGQQVADTAHLPSIDRPAAITGLLQAFVERCTDSTQ</sequence>
<dbReference type="GO" id="GO:0016787">
    <property type="term" value="F:hydrolase activity"/>
    <property type="evidence" value="ECO:0007669"/>
    <property type="project" value="UniProtKB-KW"/>
</dbReference>
<dbReference type="InterPro" id="IPR000639">
    <property type="entry name" value="Epox_hydrolase-like"/>
</dbReference>
<gene>
    <name evidence="2" type="ORF">RAS12_11340</name>
</gene>
<dbReference type="PRINTS" id="PR00412">
    <property type="entry name" value="EPOXHYDRLASE"/>
</dbReference>
<keyword evidence="3" id="KW-1185">Reference proteome</keyword>
<name>A0ABY9MAW0_9BURK</name>
<keyword evidence="2" id="KW-0378">Hydrolase</keyword>
<dbReference type="PRINTS" id="PR00111">
    <property type="entry name" value="ABHYDROLASE"/>
</dbReference>
<feature type="domain" description="AB hydrolase-1" evidence="1">
    <location>
        <begin position="24"/>
        <end position="254"/>
    </location>
</feature>